<evidence type="ECO:0000256" key="3">
    <source>
        <dbReference type="ARBA" id="ARBA00022670"/>
    </source>
</evidence>
<dbReference type="GO" id="GO:0006508">
    <property type="term" value="P:proteolysis"/>
    <property type="evidence" value="ECO:0007669"/>
    <property type="project" value="UniProtKB-KW"/>
</dbReference>
<comment type="subcellular location">
    <subcellularLocation>
        <location evidence="1">Secreted</location>
    </subcellularLocation>
</comment>
<evidence type="ECO:0000256" key="5">
    <source>
        <dbReference type="ARBA" id="ARBA00022825"/>
    </source>
</evidence>
<feature type="domain" description="Peptidase S1" evidence="8">
    <location>
        <begin position="202"/>
        <end position="332"/>
    </location>
</feature>
<dbReference type="CDD" id="cd00190">
    <property type="entry name" value="Tryp_SPc"/>
    <property type="match status" value="1"/>
</dbReference>
<organism evidence="9 10">
    <name type="scientific">Hermetia illucens</name>
    <name type="common">Black soldier fly</name>
    <dbReference type="NCBI Taxonomy" id="343691"/>
    <lineage>
        <taxon>Eukaryota</taxon>
        <taxon>Metazoa</taxon>
        <taxon>Ecdysozoa</taxon>
        <taxon>Arthropoda</taxon>
        <taxon>Hexapoda</taxon>
        <taxon>Insecta</taxon>
        <taxon>Pterygota</taxon>
        <taxon>Neoptera</taxon>
        <taxon>Endopterygota</taxon>
        <taxon>Diptera</taxon>
        <taxon>Brachycera</taxon>
        <taxon>Stratiomyomorpha</taxon>
        <taxon>Stratiomyidae</taxon>
        <taxon>Hermetiinae</taxon>
        <taxon>Hermetia</taxon>
    </lineage>
</organism>
<keyword evidence="2" id="KW-0964">Secreted</keyword>
<keyword evidence="5" id="KW-0720">Serine protease</keyword>
<dbReference type="SUPFAM" id="SSF50494">
    <property type="entry name" value="Trypsin-like serine proteases"/>
    <property type="match status" value="2"/>
</dbReference>
<dbReference type="InterPro" id="IPR009003">
    <property type="entry name" value="Peptidase_S1_PA"/>
</dbReference>
<dbReference type="SMART" id="SM00020">
    <property type="entry name" value="Tryp_SPc"/>
    <property type="match status" value="2"/>
</dbReference>
<dbReference type="OrthoDB" id="10059102at2759"/>
<dbReference type="GO" id="GO:0005615">
    <property type="term" value="C:extracellular space"/>
    <property type="evidence" value="ECO:0007669"/>
    <property type="project" value="TreeGrafter"/>
</dbReference>
<keyword evidence="6" id="KW-1015">Disulfide bond</keyword>
<keyword evidence="3" id="KW-0645">Protease</keyword>
<dbReference type="InterPro" id="IPR033116">
    <property type="entry name" value="TRYPSIN_SER"/>
</dbReference>
<keyword evidence="4" id="KW-0378">Hydrolase</keyword>
<evidence type="ECO:0000313" key="10">
    <source>
        <dbReference type="Proteomes" id="UP000594454"/>
    </source>
</evidence>
<evidence type="ECO:0000259" key="8">
    <source>
        <dbReference type="PROSITE" id="PS50240"/>
    </source>
</evidence>
<name>A0A7R8YSL0_HERIL</name>
<dbReference type="InterPro" id="IPR050127">
    <property type="entry name" value="Serine_Proteases_S1"/>
</dbReference>
<sequence>MGGDVNRKWSTSLTRRVKRISKITTHELYNKKSYEYDYAIVELKTPVRKNKNFYPIRLVVTRPKPETPCEVAGWGIVKEGSIFASIYLRYAELKIIDYEECKFHMEYISNRTMLCAGIYGLGVDACLGDSGGPLICNGELAGIVSTGKGCGRKGTYGVYADVAAAISWIEKSTKKDLMQRYGINEANDQIIATSTSKPIQLLPKLKMSRLLKVAHMVAKRPPAGTTCEIAGWGYADEDADEPSTKLLIAQIGIRPDSDCSKPPVNSNPKYDICAGVKSGAKDACYGDSGGPLLCKGKLAGVISFGIGCGRKGLFGVYADVIVAKKWILSIVSNKGERSLRPKRYHLFQN</sequence>
<dbReference type="FunFam" id="2.40.10.10:FF:000002">
    <property type="entry name" value="Transmembrane protease serine"/>
    <property type="match status" value="1"/>
</dbReference>
<accession>A0A7R8YSL0</accession>
<dbReference type="EMBL" id="LR899010">
    <property type="protein sequence ID" value="CAD7082665.1"/>
    <property type="molecule type" value="Genomic_DNA"/>
</dbReference>
<dbReference type="PROSITE" id="PS50240">
    <property type="entry name" value="TRYPSIN_DOM"/>
    <property type="match status" value="2"/>
</dbReference>
<dbReference type="AlphaFoldDB" id="A0A7R8YSL0"/>
<reference evidence="9 10" key="1">
    <citation type="submission" date="2020-11" db="EMBL/GenBank/DDBJ databases">
        <authorList>
            <person name="Wallbank WR R."/>
            <person name="Pardo Diaz C."/>
            <person name="Kozak K."/>
            <person name="Martin S."/>
            <person name="Jiggins C."/>
            <person name="Moest M."/>
            <person name="Warren A I."/>
            <person name="Generalovic N T."/>
            <person name="Byers J.R.P. K."/>
            <person name="Montejo-Kovacevich G."/>
            <person name="Yen C E."/>
        </authorList>
    </citation>
    <scope>NUCLEOTIDE SEQUENCE [LARGE SCALE GENOMIC DNA]</scope>
</reference>
<keyword evidence="10" id="KW-1185">Reference proteome</keyword>
<dbReference type="PANTHER" id="PTHR24264">
    <property type="entry name" value="TRYPSIN-RELATED"/>
    <property type="match status" value="1"/>
</dbReference>
<dbReference type="Gene3D" id="2.40.10.10">
    <property type="entry name" value="Trypsin-like serine proteases"/>
    <property type="match status" value="3"/>
</dbReference>
<dbReference type="InterPro" id="IPR001314">
    <property type="entry name" value="Peptidase_S1A"/>
</dbReference>
<dbReference type="GO" id="GO:0004252">
    <property type="term" value="F:serine-type endopeptidase activity"/>
    <property type="evidence" value="ECO:0007669"/>
    <property type="project" value="InterPro"/>
</dbReference>
<evidence type="ECO:0000313" key="9">
    <source>
        <dbReference type="EMBL" id="CAD7082665.1"/>
    </source>
</evidence>
<dbReference type="PRINTS" id="PR00722">
    <property type="entry name" value="CHYMOTRYPSIN"/>
</dbReference>
<evidence type="ECO:0000256" key="7">
    <source>
        <dbReference type="ARBA" id="ARBA00024195"/>
    </source>
</evidence>
<dbReference type="InterPro" id="IPR001254">
    <property type="entry name" value="Trypsin_dom"/>
</dbReference>
<dbReference type="InterPro" id="IPR043504">
    <property type="entry name" value="Peptidase_S1_PA_chymotrypsin"/>
</dbReference>
<dbReference type="InParanoid" id="A0A7R8YSL0"/>
<feature type="domain" description="Peptidase S1" evidence="8">
    <location>
        <begin position="1"/>
        <end position="174"/>
    </location>
</feature>
<dbReference type="Pfam" id="PF00089">
    <property type="entry name" value="Trypsin"/>
    <property type="match status" value="2"/>
</dbReference>
<evidence type="ECO:0000256" key="4">
    <source>
        <dbReference type="ARBA" id="ARBA00022801"/>
    </source>
</evidence>
<comment type="similarity">
    <text evidence="7">Belongs to the peptidase S1 family. CLIP subfamily.</text>
</comment>
<evidence type="ECO:0000256" key="1">
    <source>
        <dbReference type="ARBA" id="ARBA00004613"/>
    </source>
</evidence>
<protein>
    <recommendedName>
        <fullName evidence="8">Peptidase S1 domain-containing protein</fullName>
    </recommendedName>
</protein>
<evidence type="ECO:0000256" key="2">
    <source>
        <dbReference type="ARBA" id="ARBA00022525"/>
    </source>
</evidence>
<dbReference type="Proteomes" id="UP000594454">
    <property type="component" value="Chromosome 2"/>
</dbReference>
<proteinExistence type="inferred from homology"/>
<dbReference type="PANTHER" id="PTHR24264:SF65">
    <property type="entry name" value="SRCR DOMAIN-CONTAINING PROTEIN"/>
    <property type="match status" value="1"/>
</dbReference>
<dbReference type="PROSITE" id="PS00135">
    <property type="entry name" value="TRYPSIN_SER"/>
    <property type="match status" value="2"/>
</dbReference>
<evidence type="ECO:0000256" key="6">
    <source>
        <dbReference type="ARBA" id="ARBA00023157"/>
    </source>
</evidence>
<gene>
    <name evidence="9" type="ORF">HERILL_LOCUS5682</name>
</gene>